<keyword evidence="1" id="KW-0521">NADP</keyword>
<dbReference type="InterPro" id="IPR011032">
    <property type="entry name" value="GroES-like_sf"/>
</dbReference>
<evidence type="ECO:0000313" key="3">
    <source>
        <dbReference type="EMBL" id="KAA5614195.1"/>
    </source>
</evidence>
<dbReference type="PANTHER" id="PTHR44154:SF1">
    <property type="entry name" value="QUINONE OXIDOREDUCTASE"/>
    <property type="match status" value="1"/>
</dbReference>
<dbReference type="Pfam" id="PF00107">
    <property type="entry name" value="ADH_zinc_N"/>
    <property type="match status" value="1"/>
</dbReference>
<dbReference type="SUPFAM" id="SSF50129">
    <property type="entry name" value="GroES-like"/>
    <property type="match status" value="1"/>
</dbReference>
<dbReference type="SMART" id="SM00829">
    <property type="entry name" value="PKS_ER"/>
    <property type="match status" value="1"/>
</dbReference>
<name>A0A5M6J3F4_9PROT</name>
<accession>A0A5M6J3F4</accession>
<feature type="domain" description="Enoyl reductase (ER)" evidence="2">
    <location>
        <begin position="10"/>
        <end position="340"/>
    </location>
</feature>
<proteinExistence type="predicted"/>
<dbReference type="Gene3D" id="3.40.50.720">
    <property type="entry name" value="NAD(P)-binding Rossmann-like Domain"/>
    <property type="match status" value="1"/>
</dbReference>
<protein>
    <submittedName>
        <fullName evidence="3">Zinc-binding dehydrogenase</fullName>
    </submittedName>
</protein>
<dbReference type="OrthoDB" id="9805663at2"/>
<sequence length="349" mass="37287">MRAITITGHGGNEVVAIGERPVPVRRRGEVLVKVHGSGLNRVDLYMRDSGAGITHRLPQIMGLDAAGTVVDLDDEERCLSSGQAVVIHPGIGCGRCEFCLRGEHVLCTRMQFLGEHRDGTLADYVCVPAGNVFPMPQALDFIEAAALGVAPVTAWRMVFTKAQLRPWETVLIFGIGGAVSLSALQFAKVIGARVIVTSRDPAKLARAVELGADATIDGAKEDIATRTLELSGGRGVDVVIENVGEAVWPSALKSLVRGGRIVTCGATSGDRPSADLRRLFIRQLQVFGSTHGTFAEFRDLLALCERGLFRPVIDSRLGFVDVHAGLDRLEAGRQFGKIGIEIAGTSHHA</sequence>
<dbReference type="InterPro" id="IPR013154">
    <property type="entry name" value="ADH-like_N"/>
</dbReference>
<organism evidence="3 4">
    <name type="scientific">Rhodovastum atsumiense</name>
    <dbReference type="NCBI Taxonomy" id="504468"/>
    <lineage>
        <taxon>Bacteria</taxon>
        <taxon>Pseudomonadati</taxon>
        <taxon>Pseudomonadota</taxon>
        <taxon>Alphaproteobacteria</taxon>
        <taxon>Acetobacterales</taxon>
        <taxon>Acetobacteraceae</taxon>
        <taxon>Rhodovastum</taxon>
    </lineage>
</organism>
<dbReference type="Gene3D" id="3.90.180.10">
    <property type="entry name" value="Medium-chain alcohol dehydrogenases, catalytic domain"/>
    <property type="match status" value="1"/>
</dbReference>
<dbReference type="SUPFAM" id="SSF51735">
    <property type="entry name" value="NAD(P)-binding Rossmann-fold domains"/>
    <property type="match status" value="1"/>
</dbReference>
<dbReference type="InterPro" id="IPR036291">
    <property type="entry name" value="NAD(P)-bd_dom_sf"/>
</dbReference>
<comment type="caution">
    <text evidence="3">The sequence shown here is derived from an EMBL/GenBank/DDBJ whole genome shotgun (WGS) entry which is preliminary data.</text>
</comment>
<dbReference type="Proteomes" id="UP000325255">
    <property type="component" value="Unassembled WGS sequence"/>
</dbReference>
<gene>
    <name evidence="3" type="ORF">F1189_02445</name>
</gene>
<dbReference type="PANTHER" id="PTHR44154">
    <property type="entry name" value="QUINONE OXIDOREDUCTASE"/>
    <property type="match status" value="1"/>
</dbReference>
<dbReference type="InterPro" id="IPR013149">
    <property type="entry name" value="ADH-like_C"/>
</dbReference>
<dbReference type="InterPro" id="IPR051603">
    <property type="entry name" value="Zinc-ADH_QOR/CCCR"/>
</dbReference>
<dbReference type="EMBL" id="VWPK01000003">
    <property type="protein sequence ID" value="KAA5614195.1"/>
    <property type="molecule type" value="Genomic_DNA"/>
</dbReference>
<reference evidence="3 4" key="1">
    <citation type="submission" date="2019-09" db="EMBL/GenBank/DDBJ databases">
        <title>Genome sequence of Rhodovastum atsumiense, a diverse member of the Acetobacteraceae family of non-sulfur purple photosynthetic bacteria.</title>
        <authorList>
            <person name="Meyer T."/>
            <person name="Kyndt J."/>
        </authorList>
    </citation>
    <scope>NUCLEOTIDE SEQUENCE [LARGE SCALE GENOMIC DNA]</scope>
    <source>
        <strain evidence="3 4">DSM 21279</strain>
    </source>
</reference>
<dbReference type="AlphaFoldDB" id="A0A5M6J3F4"/>
<dbReference type="Pfam" id="PF08240">
    <property type="entry name" value="ADH_N"/>
    <property type="match status" value="1"/>
</dbReference>
<evidence type="ECO:0000256" key="1">
    <source>
        <dbReference type="ARBA" id="ARBA00022857"/>
    </source>
</evidence>
<dbReference type="InterPro" id="IPR020843">
    <property type="entry name" value="ER"/>
</dbReference>
<evidence type="ECO:0000313" key="4">
    <source>
        <dbReference type="Proteomes" id="UP000325255"/>
    </source>
</evidence>
<keyword evidence="4" id="KW-1185">Reference proteome</keyword>
<evidence type="ECO:0000259" key="2">
    <source>
        <dbReference type="SMART" id="SM00829"/>
    </source>
</evidence>
<dbReference type="GO" id="GO:0016491">
    <property type="term" value="F:oxidoreductase activity"/>
    <property type="evidence" value="ECO:0007669"/>
    <property type="project" value="InterPro"/>
</dbReference>